<name>A0A0E9S2V6_ANGAN</name>
<organism evidence="1">
    <name type="scientific">Anguilla anguilla</name>
    <name type="common">European freshwater eel</name>
    <name type="synonym">Muraena anguilla</name>
    <dbReference type="NCBI Taxonomy" id="7936"/>
    <lineage>
        <taxon>Eukaryota</taxon>
        <taxon>Metazoa</taxon>
        <taxon>Chordata</taxon>
        <taxon>Craniata</taxon>
        <taxon>Vertebrata</taxon>
        <taxon>Euteleostomi</taxon>
        <taxon>Actinopterygii</taxon>
        <taxon>Neopterygii</taxon>
        <taxon>Teleostei</taxon>
        <taxon>Anguilliformes</taxon>
        <taxon>Anguillidae</taxon>
        <taxon>Anguilla</taxon>
    </lineage>
</organism>
<proteinExistence type="predicted"/>
<sequence length="48" mass="5286">MLSFLIENIVFTKVNSSFISQGLIFKAVVSNPPADPVALQDQGWRPPI</sequence>
<evidence type="ECO:0000313" key="1">
    <source>
        <dbReference type="EMBL" id="JAH34848.1"/>
    </source>
</evidence>
<dbReference type="AlphaFoldDB" id="A0A0E9S2V6"/>
<accession>A0A0E9S2V6</accession>
<reference evidence="1" key="1">
    <citation type="submission" date="2014-11" db="EMBL/GenBank/DDBJ databases">
        <authorList>
            <person name="Amaro Gonzalez C."/>
        </authorList>
    </citation>
    <scope>NUCLEOTIDE SEQUENCE</scope>
</reference>
<dbReference type="EMBL" id="GBXM01073729">
    <property type="protein sequence ID" value="JAH34848.1"/>
    <property type="molecule type" value="Transcribed_RNA"/>
</dbReference>
<reference evidence="1" key="2">
    <citation type="journal article" date="2015" name="Fish Shellfish Immunol.">
        <title>Early steps in the European eel (Anguilla anguilla)-Vibrio vulnificus interaction in the gills: Role of the RtxA13 toxin.</title>
        <authorList>
            <person name="Callol A."/>
            <person name="Pajuelo D."/>
            <person name="Ebbesson L."/>
            <person name="Teles M."/>
            <person name="MacKenzie S."/>
            <person name="Amaro C."/>
        </authorList>
    </citation>
    <scope>NUCLEOTIDE SEQUENCE</scope>
</reference>
<protein>
    <submittedName>
        <fullName evidence="1">Uncharacterized protein</fullName>
    </submittedName>
</protein>